<feature type="region of interest" description="Disordered" evidence="5">
    <location>
        <begin position="1"/>
        <end position="116"/>
    </location>
</feature>
<dbReference type="Proteomes" id="UP000650467">
    <property type="component" value="Unassembled WGS sequence"/>
</dbReference>
<accession>A0A835WBN3</accession>
<feature type="compositionally biased region" description="Basic residues" evidence="5">
    <location>
        <begin position="18"/>
        <end position="34"/>
    </location>
</feature>
<evidence type="ECO:0000256" key="4">
    <source>
        <dbReference type="ARBA" id="ARBA00023180"/>
    </source>
</evidence>
<keyword evidence="3" id="KW-0378">Hydrolase</keyword>
<dbReference type="GO" id="GO:0008449">
    <property type="term" value="F:N-acetylglucosamine-6-sulfatase activity"/>
    <property type="evidence" value="ECO:0007669"/>
    <property type="project" value="TreeGrafter"/>
</dbReference>
<sequence>MASPPDAELETEPAPPRPPRHKRGKARQRRKRPPPRPPKPPKPAPAQLSKPATAEPSTPEIMSDIELPRASLGEVRPPGPPPPARAPRPPPVPPSPKPPRPPPRPPAPPRKDGRPNFVFILTDDLDDVYNSSSRRFMPVLNRLVGDTGTRLSNFIVSTGVCCPSRTSILTGKLAHCHNVTSNYFPEGSFTKFYDENLEDNWLPGWLQSAGYYTGLSGKFLNQYFETSVKRGYVPKGWDVFDALTFNAYNQTNSCFSLNGGVSTCYPGEYQTDLIANKARGQIDSALASGRPFFLYVAPTAPHRASTDGITWYPPTPPNRYKNLYQGENLQAPRTPNFGVRNPILPRKGAPRVDAAFGALMDDLFVARLRSMRGVDDLVGSLVSRLNESGVLNNTYVIFTSDNGYHLGAFALLDGKNLPIEEDIRLPLFIRGPGIPAGQVVPYQMNMVDVAPTLLALAGLPLPGHLDGLPMPLNPQLAAAHEQWQQPPSTG</sequence>
<feature type="domain" description="Sulfatase N-terminal" evidence="6">
    <location>
        <begin position="115"/>
        <end position="458"/>
    </location>
</feature>
<dbReference type="PANTHER" id="PTHR43108">
    <property type="entry name" value="N-ACETYLGLUCOSAMINE-6-SULFATASE FAMILY MEMBER"/>
    <property type="match status" value="1"/>
</dbReference>
<evidence type="ECO:0000259" key="6">
    <source>
        <dbReference type="Pfam" id="PF00884"/>
    </source>
</evidence>
<dbReference type="Pfam" id="PF00884">
    <property type="entry name" value="Sulfatase"/>
    <property type="match status" value="1"/>
</dbReference>
<gene>
    <name evidence="7" type="ORF">HXX76_001084</name>
</gene>
<dbReference type="SUPFAM" id="SSF53649">
    <property type="entry name" value="Alkaline phosphatase-like"/>
    <property type="match status" value="1"/>
</dbReference>
<reference evidence="7" key="1">
    <citation type="journal article" date="2020" name="bioRxiv">
        <title>Comparative genomics of Chlamydomonas.</title>
        <authorList>
            <person name="Craig R.J."/>
            <person name="Hasan A.R."/>
            <person name="Ness R.W."/>
            <person name="Keightley P.D."/>
        </authorList>
    </citation>
    <scope>NUCLEOTIDE SEQUENCE</scope>
    <source>
        <strain evidence="7">SAG 7.73</strain>
    </source>
</reference>
<organism evidence="7 8">
    <name type="scientific">Chlamydomonas incerta</name>
    <dbReference type="NCBI Taxonomy" id="51695"/>
    <lineage>
        <taxon>Eukaryota</taxon>
        <taxon>Viridiplantae</taxon>
        <taxon>Chlorophyta</taxon>
        <taxon>core chlorophytes</taxon>
        <taxon>Chlorophyceae</taxon>
        <taxon>CS clade</taxon>
        <taxon>Chlamydomonadales</taxon>
        <taxon>Chlamydomonadaceae</taxon>
        <taxon>Chlamydomonas</taxon>
    </lineage>
</organism>
<dbReference type="InterPro" id="IPR017850">
    <property type="entry name" value="Alkaline_phosphatase_core_sf"/>
</dbReference>
<keyword evidence="8" id="KW-1185">Reference proteome</keyword>
<evidence type="ECO:0000256" key="3">
    <source>
        <dbReference type="ARBA" id="ARBA00022801"/>
    </source>
</evidence>
<keyword evidence="4" id="KW-0325">Glycoprotein</keyword>
<dbReference type="GO" id="GO:0005539">
    <property type="term" value="F:glycosaminoglycan binding"/>
    <property type="evidence" value="ECO:0007669"/>
    <property type="project" value="TreeGrafter"/>
</dbReference>
<dbReference type="InterPro" id="IPR000917">
    <property type="entry name" value="Sulfatase_N"/>
</dbReference>
<comment type="caution">
    <text evidence="7">The sequence shown here is derived from an EMBL/GenBank/DDBJ whole genome shotgun (WGS) entry which is preliminary data.</text>
</comment>
<comment type="similarity">
    <text evidence="1">Belongs to the sulfatase family.</text>
</comment>
<dbReference type="PANTHER" id="PTHR43108:SF8">
    <property type="entry name" value="SD21168P"/>
    <property type="match status" value="1"/>
</dbReference>
<dbReference type="InterPro" id="IPR024607">
    <property type="entry name" value="Sulfatase_CS"/>
</dbReference>
<keyword evidence="2" id="KW-0732">Signal</keyword>
<dbReference type="OrthoDB" id="1740450at2759"/>
<dbReference type="PROSITE" id="PS00523">
    <property type="entry name" value="SULFATASE_1"/>
    <property type="match status" value="1"/>
</dbReference>
<dbReference type="Gene3D" id="3.40.720.10">
    <property type="entry name" value="Alkaline Phosphatase, subunit A"/>
    <property type="match status" value="1"/>
</dbReference>
<evidence type="ECO:0000256" key="2">
    <source>
        <dbReference type="ARBA" id="ARBA00022729"/>
    </source>
</evidence>
<dbReference type="AlphaFoldDB" id="A0A835WBN3"/>
<feature type="compositionally biased region" description="Pro residues" evidence="5">
    <location>
        <begin position="77"/>
        <end position="108"/>
    </location>
</feature>
<evidence type="ECO:0000313" key="7">
    <source>
        <dbReference type="EMBL" id="KAG2444328.1"/>
    </source>
</evidence>
<evidence type="ECO:0000256" key="1">
    <source>
        <dbReference type="ARBA" id="ARBA00008779"/>
    </source>
</evidence>
<dbReference type="CDD" id="cd16147">
    <property type="entry name" value="G6S"/>
    <property type="match status" value="1"/>
</dbReference>
<name>A0A835WBN3_CHLIN</name>
<evidence type="ECO:0000256" key="5">
    <source>
        <dbReference type="SAM" id="MobiDB-lite"/>
    </source>
</evidence>
<protein>
    <recommendedName>
        <fullName evidence="6">Sulfatase N-terminal domain-containing protein</fullName>
    </recommendedName>
</protein>
<feature type="compositionally biased region" description="Pro residues" evidence="5">
    <location>
        <begin position="35"/>
        <end position="44"/>
    </location>
</feature>
<dbReference type="PROSITE" id="PS00149">
    <property type="entry name" value="SULFATASE_2"/>
    <property type="match status" value="1"/>
</dbReference>
<dbReference type="EMBL" id="JAEHOC010000002">
    <property type="protein sequence ID" value="KAG2444328.1"/>
    <property type="molecule type" value="Genomic_DNA"/>
</dbReference>
<evidence type="ECO:0000313" key="8">
    <source>
        <dbReference type="Proteomes" id="UP000650467"/>
    </source>
</evidence>
<proteinExistence type="inferred from homology"/>